<keyword evidence="2" id="KW-1185">Reference proteome</keyword>
<organism evidence="1 2">
    <name type="scientific">Penicillium arizonense</name>
    <dbReference type="NCBI Taxonomy" id="1835702"/>
    <lineage>
        <taxon>Eukaryota</taxon>
        <taxon>Fungi</taxon>
        <taxon>Dikarya</taxon>
        <taxon>Ascomycota</taxon>
        <taxon>Pezizomycotina</taxon>
        <taxon>Eurotiomycetes</taxon>
        <taxon>Eurotiomycetidae</taxon>
        <taxon>Eurotiales</taxon>
        <taxon>Aspergillaceae</taxon>
        <taxon>Penicillium</taxon>
    </lineage>
</organism>
<comment type="caution">
    <text evidence="1">The sequence shown here is derived from an EMBL/GenBank/DDBJ whole genome shotgun (WGS) entry which is preliminary data.</text>
</comment>
<dbReference type="STRING" id="1835702.A0A1F5LAL4"/>
<reference evidence="1 2" key="1">
    <citation type="journal article" date="2016" name="Sci. Rep.">
        <title>Penicillium arizonense, a new, genome sequenced fungal species, reveals a high chemical diversity in secreted metabolites.</title>
        <authorList>
            <person name="Grijseels S."/>
            <person name="Nielsen J.C."/>
            <person name="Randelovic M."/>
            <person name="Nielsen J."/>
            <person name="Nielsen K.F."/>
            <person name="Workman M."/>
            <person name="Frisvad J.C."/>
        </authorList>
    </citation>
    <scope>NUCLEOTIDE SEQUENCE [LARGE SCALE GENOMIC DNA]</scope>
    <source>
        <strain evidence="1 2">CBS 141311</strain>
    </source>
</reference>
<dbReference type="EMBL" id="LXJU01000017">
    <property type="protein sequence ID" value="OGE50235.1"/>
    <property type="molecule type" value="Genomic_DNA"/>
</dbReference>
<accession>A0A1F5LAL4</accession>
<dbReference type="GO" id="GO:0001228">
    <property type="term" value="F:DNA-binding transcription activator activity, RNA polymerase II-specific"/>
    <property type="evidence" value="ECO:0007669"/>
    <property type="project" value="TreeGrafter"/>
</dbReference>
<gene>
    <name evidence="1" type="ORF">PENARI_c017G05274</name>
</gene>
<dbReference type="InterPro" id="IPR021858">
    <property type="entry name" value="Fun_TF"/>
</dbReference>
<dbReference type="Pfam" id="PF11951">
    <property type="entry name" value="Fungal_trans_2"/>
    <property type="match status" value="1"/>
</dbReference>
<evidence type="ECO:0000313" key="2">
    <source>
        <dbReference type="Proteomes" id="UP000177622"/>
    </source>
</evidence>
<sequence length="358" mass="40695">MDVPSAKVGISNATRHVQRAHKLTPPPYEQELTTSIWLQTATTSLVPVSTPSVELRFSEVDELFTLDHMKLFRHVEKDMWEWMMVTKHLRPLEDFYVSSALETPYLMSQLLALAAMHLSTAEGDSSAWYLSQAIRLRQRALQGFNDSLKDTSASKVKSQFLFSSLFGLHYLAENVAGAPEQEFAETFAAVVEYLRVHRGPRIMGDRSWEMLCDSPINTWFRVLNEELNTPCMQLEVSFNSFDLIAAMLRVSDLNQESIAACESARQALESVQRRMHGPKSWGVHALMAWSSLIPLRFIGLLEKQIPEALVILAHYAVGLHQFREFWCLGETGNRLFQGIAKLLASYWAVWLPQFGSEL</sequence>
<evidence type="ECO:0000313" key="1">
    <source>
        <dbReference type="EMBL" id="OGE50235.1"/>
    </source>
</evidence>
<evidence type="ECO:0008006" key="3">
    <source>
        <dbReference type="Google" id="ProtNLM"/>
    </source>
</evidence>
<proteinExistence type="predicted"/>
<name>A0A1F5LAL4_PENAI</name>
<dbReference type="AlphaFoldDB" id="A0A1F5LAL4"/>
<dbReference type="InterPro" id="IPR053157">
    <property type="entry name" value="Sterol_Uptake_Regulator"/>
</dbReference>
<dbReference type="RefSeq" id="XP_022485684.1">
    <property type="nucleotide sequence ID" value="XM_022634323.1"/>
</dbReference>
<dbReference type="OrthoDB" id="4937900at2759"/>
<dbReference type="PANTHER" id="PTHR47784:SF4">
    <property type="entry name" value="ZN(II)2CYS6 TRANSCRIPTION FACTOR (EUROFUNG)"/>
    <property type="match status" value="1"/>
</dbReference>
<dbReference type="PANTHER" id="PTHR47784">
    <property type="entry name" value="STEROL UPTAKE CONTROL PROTEIN 2"/>
    <property type="match status" value="1"/>
</dbReference>
<dbReference type="GeneID" id="34579057"/>
<protein>
    <recommendedName>
        <fullName evidence="3">Transcription factor domain-containing protein</fullName>
    </recommendedName>
</protein>
<dbReference type="Proteomes" id="UP000177622">
    <property type="component" value="Unassembled WGS sequence"/>
</dbReference>